<dbReference type="AlphaFoldDB" id="A4VAZ3"/>
<feature type="compositionally biased region" description="Low complexity" evidence="1">
    <location>
        <begin position="48"/>
        <end position="60"/>
    </location>
</feature>
<evidence type="ECO:0000256" key="1">
    <source>
        <dbReference type="SAM" id="MobiDB-lite"/>
    </source>
</evidence>
<reference evidence="2" key="1">
    <citation type="submission" date="2007-04" db="EMBL/GenBank/DDBJ databases">
        <title>Analysis of the immune-related transcriptome of an bilaterian model, the marine annelid Platynereis dumerilii.</title>
        <authorList>
            <person name="Altincicek B."/>
            <person name="Vilcinskas A."/>
        </authorList>
    </citation>
    <scope>NUCLEOTIDE SEQUENCE</scope>
    <source>
        <strain evidence="2">Hauenschild</strain>
        <tissue evidence="2">Whole animal</tissue>
    </source>
</reference>
<dbReference type="EMBL" id="AM697676">
    <property type="protein sequence ID" value="CAM91764.1"/>
    <property type="molecule type" value="mRNA"/>
</dbReference>
<feature type="region of interest" description="Disordered" evidence="1">
    <location>
        <begin position="28"/>
        <end position="74"/>
    </location>
</feature>
<sequence>GQVYDVGAIFTDLCGRCECKPRNKIEYDVESCHPEPQGPQRQRESQRHGPPQRQQERQPQYLIDDLFGPDLPAL</sequence>
<organism evidence="2">
    <name type="scientific">Platynereis dumerilii</name>
    <name type="common">Dumeril's clam worm</name>
    <dbReference type="NCBI Taxonomy" id="6359"/>
    <lineage>
        <taxon>Eukaryota</taxon>
        <taxon>Metazoa</taxon>
        <taxon>Spiralia</taxon>
        <taxon>Lophotrochozoa</taxon>
        <taxon>Annelida</taxon>
        <taxon>Polychaeta</taxon>
        <taxon>Errantia</taxon>
        <taxon>Phyllodocida</taxon>
        <taxon>Nereididae</taxon>
        <taxon>Platynereis</taxon>
    </lineage>
</organism>
<proteinExistence type="evidence at transcript level"/>
<feature type="non-terminal residue" evidence="2">
    <location>
        <position position="1"/>
    </location>
</feature>
<evidence type="ECO:0000313" key="2">
    <source>
        <dbReference type="EMBL" id="CAM91764.1"/>
    </source>
</evidence>
<accession>A4VAZ3</accession>
<protein>
    <submittedName>
        <fullName evidence="2">Uncharacterized protein</fullName>
    </submittedName>
</protein>
<name>A4VAZ3_PLADU</name>